<evidence type="ECO:0008006" key="4">
    <source>
        <dbReference type="Google" id="ProtNLM"/>
    </source>
</evidence>
<keyword evidence="1" id="KW-1133">Transmembrane helix</keyword>
<protein>
    <recommendedName>
        <fullName evidence="4">Tetratricopeptide repeat protein</fullName>
    </recommendedName>
</protein>
<reference evidence="2 3" key="1">
    <citation type="journal article" date="2015" name="Nature">
        <title>rRNA introns, odd ribosomes, and small enigmatic genomes across a large radiation of phyla.</title>
        <authorList>
            <person name="Brown C.T."/>
            <person name="Hug L.A."/>
            <person name="Thomas B.C."/>
            <person name="Sharon I."/>
            <person name="Castelle C.J."/>
            <person name="Singh A."/>
            <person name="Wilkins M.J."/>
            <person name="Williams K.H."/>
            <person name="Banfield J.F."/>
        </authorList>
    </citation>
    <scope>NUCLEOTIDE SEQUENCE [LARGE SCALE GENOMIC DNA]</scope>
</reference>
<dbReference type="EMBL" id="LBWQ01000017">
    <property type="protein sequence ID" value="KKR13418.1"/>
    <property type="molecule type" value="Genomic_DNA"/>
</dbReference>
<gene>
    <name evidence="2" type="ORF">UT40_C0017G0004</name>
</gene>
<dbReference type="AlphaFoldDB" id="A0A0G0ND47"/>
<keyword evidence="1" id="KW-0472">Membrane</keyword>
<evidence type="ECO:0000313" key="2">
    <source>
        <dbReference type="EMBL" id="KKR13418.1"/>
    </source>
</evidence>
<feature type="transmembrane region" description="Helical" evidence="1">
    <location>
        <begin position="12"/>
        <end position="36"/>
    </location>
</feature>
<name>A0A0G0ND47_9BACT</name>
<comment type="caution">
    <text evidence="2">The sequence shown here is derived from an EMBL/GenBank/DDBJ whole genome shotgun (WGS) entry which is preliminary data.</text>
</comment>
<organism evidence="2 3">
    <name type="scientific">Candidatus Woesebacteria bacterium GW2011_GWA1_39_21b</name>
    <dbReference type="NCBI Taxonomy" id="1618551"/>
    <lineage>
        <taxon>Bacteria</taxon>
        <taxon>Candidatus Woeseibacteriota</taxon>
    </lineage>
</organism>
<keyword evidence="1" id="KW-0812">Transmembrane</keyword>
<evidence type="ECO:0000256" key="1">
    <source>
        <dbReference type="SAM" id="Phobius"/>
    </source>
</evidence>
<evidence type="ECO:0000313" key="3">
    <source>
        <dbReference type="Proteomes" id="UP000034690"/>
    </source>
</evidence>
<proteinExistence type="predicted"/>
<sequence length="112" mass="12858">MKNKSKAKTDLSILYISCAFLVLITLSLFNLALYLFKSNHEVLGANSEVSQEIIFWHDFLTENPSYIDGWLELTKLEYEKGNFASSQEALRQAEIIDPNSEELKKLKIDLDL</sequence>
<accession>A0A0G0ND47</accession>
<dbReference type="Proteomes" id="UP000034690">
    <property type="component" value="Unassembled WGS sequence"/>
</dbReference>